<dbReference type="SUPFAM" id="SSF53335">
    <property type="entry name" value="S-adenosyl-L-methionine-dependent methyltransferases"/>
    <property type="match status" value="1"/>
</dbReference>
<name>A0A318JL50_9NOCA</name>
<feature type="compositionally biased region" description="Low complexity" evidence="1">
    <location>
        <begin position="436"/>
        <end position="451"/>
    </location>
</feature>
<keyword evidence="3" id="KW-1185">Reference proteome</keyword>
<feature type="compositionally biased region" description="Polar residues" evidence="1">
    <location>
        <begin position="392"/>
        <end position="423"/>
    </location>
</feature>
<proteinExistence type="predicted"/>
<feature type="region of interest" description="Disordered" evidence="1">
    <location>
        <begin position="368"/>
        <end position="453"/>
    </location>
</feature>
<sequence length="641" mass="69962">MQTWEVHRGEAADGTGSWIATRHVGMATSATVAERLAQADALFTPVELATMRCTLEDEAYAYGGYSRPQEIFNPGTAPRYLTEGPLKSLSEGERFAPTWLWVECYLRAHPDLYDETPATVEARQQQRTDLTEPMVNAAAEHMRTGHFAQAHDLLDRARLINPFEASTYAGMHSRVDQLAHIVDELGLTGPQERFEGVVGRRAHIRVGDRTFSLERTRGSAGLEWIVRPGSGEESEPITEALPTREVLPRLRTHLAEHPVPERGASPEELGTEADPLTSSSPGDQRESAVAVEVPAAASPILIEHTAEATLVRNTDKNNLALRQALHDAKFQWSRQQKFWYQRRATAFDTRTRRVGYLRASLTQLGLAFTETGTTTTPDTTATDPGPAEATPRTDQSTPPSLEPTQAEQDSISPVSTTPASTAAQDPAPTPAEREAPVAAPATPDQPTAAPADEPDLATVTAEPEPASTVAPASAGFRLDERLPAPQVEIPQSPRRRVAANLAAIQTVQLLERDNRAPTPAERETLAKWTSWGAVSQIFDADREEFRADAETLRTLIGEDGWKQANRTVINAHYTDPMIVEAMWAHLQSLGLNAGRILEPGCGAGAQIAGTGQTRRCRGGGDQLVHDGQQKSRRPARNRRPR</sequence>
<reference evidence="2 3" key="1">
    <citation type="submission" date="2018-05" db="EMBL/GenBank/DDBJ databases">
        <title>Genomic Encyclopedia of Type Strains, Phase IV (KMG-IV): sequencing the most valuable type-strain genomes for metagenomic binning, comparative biology and taxonomic classification.</title>
        <authorList>
            <person name="Goeker M."/>
        </authorList>
    </citation>
    <scope>NUCLEOTIDE SEQUENCE [LARGE SCALE GENOMIC DNA]</scope>
    <source>
        <strain evidence="2 3">DSM 44704</strain>
    </source>
</reference>
<evidence type="ECO:0000313" key="3">
    <source>
        <dbReference type="Proteomes" id="UP000247569"/>
    </source>
</evidence>
<feature type="region of interest" description="Disordered" evidence="1">
    <location>
        <begin position="610"/>
        <end position="641"/>
    </location>
</feature>
<feature type="region of interest" description="Disordered" evidence="1">
    <location>
        <begin position="256"/>
        <end position="285"/>
    </location>
</feature>
<gene>
    <name evidence="2" type="ORF">DFR70_12670</name>
</gene>
<dbReference type="EMBL" id="QJKF01000026">
    <property type="protein sequence ID" value="PXX53949.1"/>
    <property type="molecule type" value="Genomic_DNA"/>
</dbReference>
<comment type="caution">
    <text evidence="2">The sequence shown here is derived from an EMBL/GenBank/DDBJ whole genome shotgun (WGS) entry which is preliminary data.</text>
</comment>
<dbReference type="AlphaFoldDB" id="A0A318JL50"/>
<protein>
    <submittedName>
        <fullName evidence="2">Uncharacterized protein</fullName>
    </submittedName>
</protein>
<dbReference type="RefSeq" id="WP_051187742.1">
    <property type="nucleotide sequence ID" value="NZ_QJKF01000026.1"/>
</dbReference>
<dbReference type="Proteomes" id="UP000247569">
    <property type="component" value="Unassembled WGS sequence"/>
</dbReference>
<dbReference type="InterPro" id="IPR029063">
    <property type="entry name" value="SAM-dependent_MTases_sf"/>
</dbReference>
<dbReference type="OrthoDB" id="9814088at2"/>
<organism evidence="2 3">
    <name type="scientific">Nocardia tenerifensis</name>
    <dbReference type="NCBI Taxonomy" id="228006"/>
    <lineage>
        <taxon>Bacteria</taxon>
        <taxon>Bacillati</taxon>
        <taxon>Actinomycetota</taxon>
        <taxon>Actinomycetes</taxon>
        <taxon>Mycobacteriales</taxon>
        <taxon>Nocardiaceae</taxon>
        <taxon>Nocardia</taxon>
    </lineage>
</organism>
<evidence type="ECO:0000313" key="2">
    <source>
        <dbReference type="EMBL" id="PXX53949.1"/>
    </source>
</evidence>
<accession>A0A318JL50</accession>
<feature type="compositionally biased region" description="Basic residues" evidence="1">
    <location>
        <begin position="630"/>
        <end position="641"/>
    </location>
</feature>
<feature type="compositionally biased region" description="Low complexity" evidence="1">
    <location>
        <begin position="369"/>
        <end position="390"/>
    </location>
</feature>
<evidence type="ECO:0000256" key="1">
    <source>
        <dbReference type="SAM" id="MobiDB-lite"/>
    </source>
</evidence>